<organism evidence="2 3">
    <name type="scientific">Pyricularia grisea</name>
    <name type="common">Crabgrass-specific blast fungus</name>
    <name type="synonym">Magnaporthe grisea</name>
    <dbReference type="NCBI Taxonomy" id="148305"/>
    <lineage>
        <taxon>Eukaryota</taxon>
        <taxon>Fungi</taxon>
        <taxon>Dikarya</taxon>
        <taxon>Ascomycota</taxon>
        <taxon>Pezizomycotina</taxon>
        <taxon>Sordariomycetes</taxon>
        <taxon>Sordariomycetidae</taxon>
        <taxon>Magnaporthales</taxon>
        <taxon>Pyriculariaceae</taxon>
        <taxon>Pyricularia</taxon>
    </lineage>
</organism>
<evidence type="ECO:0000313" key="2">
    <source>
        <dbReference type="Proteomes" id="UP000515153"/>
    </source>
</evidence>
<dbReference type="PANTHER" id="PTHR28037">
    <property type="entry name" value="ALCOHOL O-ACETYLTRANSFERASE 1-RELATED"/>
    <property type="match status" value="1"/>
</dbReference>
<protein>
    <recommendedName>
        <fullName evidence="4">Alcohol acetyltransferase</fullName>
    </recommendedName>
</protein>
<name>A0A6P8B1J8_PYRGI</name>
<reference evidence="3" key="2">
    <citation type="submission" date="2019-10" db="EMBL/GenBank/DDBJ databases">
        <authorList>
            <consortium name="NCBI Genome Project"/>
        </authorList>
    </citation>
    <scope>NUCLEOTIDE SEQUENCE</scope>
    <source>
        <strain evidence="3">NI907</strain>
    </source>
</reference>
<dbReference type="KEGG" id="pgri:PgNI_07158"/>
<dbReference type="InterPro" id="IPR010828">
    <property type="entry name" value="Atf2/Sli1-like"/>
</dbReference>
<keyword evidence="2" id="KW-1185">Reference proteome</keyword>
<sequence length="547" mass="60553">MTALKTSKPKATKGSGQTVIRPLGHIEQYQSALHLLDLYAGTSVACSYTGPGVSAILENSSAGSDDGVLPIWLVRAVAKVVQEHPLLRVGLQGENSRRPNWVQLEKIELANHINYVVQTEDQESQNVQDEFLLDAKFDHLETRPGWRILATRRRAADGSYYLDVLFSWNHTNMDGMSGKIFHTLLLRHLNACDAEMQDSQVTASRPEDSWPHPVSASVDPRRFPQPDEKLLDMKLTLPYLLKEIIEQKAPGWLTPDSMNCAYAHWAPIQRGPLKTHYAEFGLAQGPLSAVLQLCREHDTTLTGLLHALTLTSMALHTPESKQVAFRAETPITTRRFIQSEGKGTESEWMDPNETMANYVFPCKHRFGRRQVAEIRRRLPKTTQRTDDVSQEAHLTQSPAPTAVPELPTELLEAVWDAARGVRQDINDCLSTGMTDTISGIMKFVGDWRTEHIVHAEKPRASSWMITNIGVLDGSGGGGRWAIDRARFLTCAEVVGRALNISTISVKGKGLSVGLSWQDGAVEDSIGRGVAAHLEGWLAALGKREKSG</sequence>
<reference evidence="3" key="1">
    <citation type="journal article" date="2019" name="Mol. Biol. Evol.">
        <title>Blast fungal genomes show frequent chromosomal changes, gene gains and losses, and effector gene turnover.</title>
        <authorList>
            <person name="Gomez Luciano L.B."/>
            <person name="Jason Tsai I."/>
            <person name="Chuma I."/>
            <person name="Tosa Y."/>
            <person name="Chen Y.H."/>
            <person name="Li J.Y."/>
            <person name="Li M.Y."/>
            <person name="Jade Lu M.Y."/>
            <person name="Nakayashiki H."/>
            <person name="Li W.H."/>
        </authorList>
    </citation>
    <scope>NUCLEOTIDE SEQUENCE</scope>
    <source>
        <strain evidence="3">NI907</strain>
    </source>
</reference>
<dbReference type="Proteomes" id="UP000515153">
    <property type="component" value="Unplaced"/>
</dbReference>
<dbReference type="RefSeq" id="XP_030981037.1">
    <property type="nucleotide sequence ID" value="XM_031127174.1"/>
</dbReference>
<proteinExistence type="predicted"/>
<dbReference type="InterPro" id="IPR052058">
    <property type="entry name" value="Alcohol_O-acetyltransferase"/>
</dbReference>
<dbReference type="InterPro" id="IPR023213">
    <property type="entry name" value="CAT-like_dom_sf"/>
</dbReference>
<feature type="region of interest" description="Disordered" evidence="1">
    <location>
        <begin position="197"/>
        <end position="223"/>
    </location>
</feature>
<evidence type="ECO:0000313" key="3">
    <source>
        <dbReference type="RefSeq" id="XP_030981037.1"/>
    </source>
</evidence>
<evidence type="ECO:0000256" key="1">
    <source>
        <dbReference type="SAM" id="MobiDB-lite"/>
    </source>
</evidence>
<dbReference type="SUPFAM" id="SSF52777">
    <property type="entry name" value="CoA-dependent acyltransferases"/>
    <property type="match status" value="1"/>
</dbReference>
<evidence type="ECO:0008006" key="4">
    <source>
        <dbReference type="Google" id="ProtNLM"/>
    </source>
</evidence>
<reference evidence="3" key="3">
    <citation type="submission" date="2025-08" db="UniProtKB">
        <authorList>
            <consortium name="RefSeq"/>
        </authorList>
    </citation>
    <scope>IDENTIFICATION</scope>
    <source>
        <strain evidence="3">NI907</strain>
    </source>
</reference>
<dbReference type="Gene3D" id="3.30.559.10">
    <property type="entry name" value="Chloramphenicol acetyltransferase-like domain"/>
    <property type="match status" value="1"/>
</dbReference>
<dbReference type="PANTHER" id="PTHR28037:SF1">
    <property type="entry name" value="ALCOHOL O-ACETYLTRANSFERASE 1-RELATED"/>
    <property type="match status" value="1"/>
</dbReference>
<feature type="region of interest" description="Disordered" evidence="1">
    <location>
        <begin position="380"/>
        <end position="402"/>
    </location>
</feature>
<dbReference type="GeneID" id="41962083"/>
<gene>
    <name evidence="3" type="ORF">PgNI_07158</name>
</gene>
<accession>A0A6P8B1J8</accession>
<dbReference type="GO" id="GO:0008080">
    <property type="term" value="F:N-acetyltransferase activity"/>
    <property type="evidence" value="ECO:0007669"/>
    <property type="project" value="TreeGrafter"/>
</dbReference>
<dbReference type="Pfam" id="PF07247">
    <property type="entry name" value="AATase"/>
    <property type="match status" value="1"/>
</dbReference>
<dbReference type="AlphaFoldDB" id="A0A6P8B1J8"/>